<evidence type="ECO:0000313" key="2">
    <source>
        <dbReference type="EMBL" id="NHN86066.1"/>
    </source>
</evidence>
<keyword evidence="3" id="KW-1185">Reference proteome</keyword>
<organism evidence="2 3">
    <name type="scientific">Acetobacter musti</name>
    <dbReference type="NCBI Taxonomy" id="864732"/>
    <lineage>
        <taxon>Bacteria</taxon>
        <taxon>Pseudomonadati</taxon>
        <taxon>Pseudomonadota</taxon>
        <taxon>Alphaproteobacteria</taxon>
        <taxon>Acetobacterales</taxon>
        <taxon>Acetobacteraceae</taxon>
        <taxon>Acetobacter</taxon>
    </lineage>
</organism>
<reference evidence="2 3" key="1">
    <citation type="journal article" date="2020" name="Int. J. Syst. Evol. Microbiol.">
        <title>Novel acetic acid bacteria from cider fermentations: Acetobacter conturbans sp. nov. and Acetobacter fallax sp. nov.</title>
        <authorList>
            <person name="Sombolestani A.S."/>
            <person name="Cleenwerck I."/>
            <person name="Cnockaert M."/>
            <person name="Borremans W."/>
            <person name="Wieme A.D."/>
            <person name="De Vuyst L."/>
            <person name="Vandamme P."/>
        </authorList>
    </citation>
    <scope>NUCLEOTIDE SEQUENCE [LARGE SCALE GENOMIC DNA]</scope>
    <source>
        <strain evidence="2 3">LMG 30640</strain>
    </source>
</reference>
<dbReference type="RefSeq" id="WP_173584451.1">
    <property type="nucleotide sequence ID" value="NZ_WOTB01000025.1"/>
</dbReference>
<proteinExistence type="predicted"/>
<sequence length="149" mass="15712">MSPARKLLASLLLSSCCALAPQAHAQMLTAINPASDRTDSRVVAYLRSLGEAAQNAVDTPVTKTIWPQDVVVFGKASYLVSGPDACPGTGHAGCIVLLPEARTIEADMHPIASDAAPFRGQLQVLIVRPATVTLRLVRNLDTGEILASR</sequence>
<dbReference type="Proteomes" id="UP000635278">
    <property type="component" value="Unassembled WGS sequence"/>
</dbReference>
<dbReference type="EMBL" id="WOTB01000025">
    <property type="protein sequence ID" value="NHN86066.1"/>
    <property type="molecule type" value="Genomic_DNA"/>
</dbReference>
<evidence type="ECO:0000313" key="3">
    <source>
        <dbReference type="Proteomes" id="UP000635278"/>
    </source>
</evidence>
<evidence type="ECO:0000256" key="1">
    <source>
        <dbReference type="SAM" id="SignalP"/>
    </source>
</evidence>
<keyword evidence="1" id="KW-0732">Signal</keyword>
<gene>
    <name evidence="2" type="ORF">GOB93_15655</name>
</gene>
<protein>
    <submittedName>
        <fullName evidence="2">Uncharacterized protein</fullName>
    </submittedName>
</protein>
<name>A0ABX0JSB9_9PROT</name>
<comment type="caution">
    <text evidence="2">The sequence shown here is derived from an EMBL/GenBank/DDBJ whole genome shotgun (WGS) entry which is preliminary data.</text>
</comment>
<accession>A0ABX0JSB9</accession>
<feature type="chain" id="PRO_5047150411" evidence="1">
    <location>
        <begin position="26"/>
        <end position="149"/>
    </location>
</feature>
<feature type="signal peptide" evidence="1">
    <location>
        <begin position="1"/>
        <end position="25"/>
    </location>
</feature>